<dbReference type="STRING" id="758820.SAMN00777080_3075"/>
<keyword evidence="2" id="KW-1133">Transmembrane helix</keyword>
<reference evidence="4" key="1">
    <citation type="submission" date="2017-04" db="EMBL/GenBank/DDBJ databases">
        <authorList>
            <person name="Varghese N."/>
            <person name="Submissions S."/>
        </authorList>
    </citation>
    <scope>NUCLEOTIDE SEQUENCE [LARGE SCALE GENOMIC DNA]</scope>
    <source>
        <strain evidence="4">DSM 16537</strain>
    </source>
</reference>
<evidence type="ECO:0000256" key="1">
    <source>
        <dbReference type="SAM" id="Coils"/>
    </source>
</evidence>
<dbReference type="RefSeq" id="WP_084121230.1">
    <property type="nucleotide sequence ID" value="NZ_LT838813.1"/>
</dbReference>
<feature type="coiled-coil region" evidence="1">
    <location>
        <begin position="41"/>
        <end position="68"/>
    </location>
</feature>
<protein>
    <submittedName>
        <fullName evidence="3">Uncharacterized protein</fullName>
    </submittedName>
</protein>
<accession>A0A1W2H6R5</accession>
<evidence type="ECO:0000256" key="2">
    <source>
        <dbReference type="SAM" id="Phobius"/>
    </source>
</evidence>
<organism evidence="3 4">
    <name type="scientific">Aquiflexum balticum DSM 16537</name>
    <dbReference type="NCBI Taxonomy" id="758820"/>
    <lineage>
        <taxon>Bacteria</taxon>
        <taxon>Pseudomonadati</taxon>
        <taxon>Bacteroidota</taxon>
        <taxon>Cytophagia</taxon>
        <taxon>Cytophagales</taxon>
        <taxon>Cyclobacteriaceae</taxon>
        <taxon>Aquiflexum</taxon>
    </lineage>
</organism>
<dbReference type="OrthoDB" id="826827at2"/>
<feature type="transmembrane region" description="Helical" evidence="2">
    <location>
        <begin position="6"/>
        <end position="27"/>
    </location>
</feature>
<dbReference type="EMBL" id="LT838813">
    <property type="protein sequence ID" value="SMD44454.1"/>
    <property type="molecule type" value="Genomic_DNA"/>
</dbReference>
<evidence type="ECO:0000313" key="4">
    <source>
        <dbReference type="Proteomes" id="UP000192333"/>
    </source>
</evidence>
<dbReference type="AlphaFoldDB" id="A0A1W2H6R5"/>
<evidence type="ECO:0000313" key="3">
    <source>
        <dbReference type="EMBL" id="SMD44454.1"/>
    </source>
</evidence>
<keyword evidence="1" id="KW-0175">Coiled coil</keyword>
<gene>
    <name evidence="3" type="ORF">SAMN00777080_3075</name>
</gene>
<name>A0A1W2H6R5_9BACT</name>
<dbReference type="Proteomes" id="UP000192333">
    <property type="component" value="Chromosome I"/>
</dbReference>
<sequence length="74" mass="8500">MPTEEGVYLISAGGLISLLLSIIAYFLKFMLQDFRILQVGFQELNTKYQLMETAIKAMSKELNALRIQLMKKDK</sequence>
<keyword evidence="2" id="KW-0472">Membrane</keyword>
<proteinExistence type="predicted"/>
<keyword evidence="2" id="KW-0812">Transmembrane</keyword>
<keyword evidence="4" id="KW-1185">Reference proteome</keyword>